<dbReference type="PANTHER" id="PTHR30487:SF0">
    <property type="entry name" value="PREPILIN LEADER PEPTIDASE_N-METHYLTRANSFERASE-RELATED"/>
    <property type="match status" value="1"/>
</dbReference>
<dbReference type="AlphaFoldDB" id="I0GSE6"/>
<feature type="transmembrane region" description="Helical" evidence="2">
    <location>
        <begin position="58"/>
        <end position="83"/>
    </location>
</feature>
<accession>I0GSE6</accession>
<evidence type="ECO:0000259" key="3">
    <source>
        <dbReference type="Pfam" id="PF01478"/>
    </source>
</evidence>
<feature type="transmembrane region" description="Helical" evidence="2">
    <location>
        <begin position="150"/>
        <end position="180"/>
    </location>
</feature>
<comment type="similarity">
    <text evidence="1">Belongs to the peptidase A24 family.</text>
</comment>
<feature type="transmembrane region" description="Helical" evidence="2">
    <location>
        <begin position="192"/>
        <end position="208"/>
    </location>
</feature>
<feature type="domain" description="Prepilin type IV endopeptidase peptidase" evidence="3">
    <location>
        <begin position="76"/>
        <end position="176"/>
    </location>
</feature>
<name>I0GSE6_SELRL</name>
<dbReference type="Proteomes" id="UP000007887">
    <property type="component" value="Chromosome"/>
</dbReference>
<protein>
    <submittedName>
        <fullName evidence="4">Putative peptidase</fullName>
    </submittedName>
</protein>
<evidence type="ECO:0000313" key="5">
    <source>
        <dbReference type="Proteomes" id="UP000007887"/>
    </source>
</evidence>
<dbReference type="KEGG" id="sri:SELR_19750"/>
<organism evidence="4 5">
    <name type="scientific">Selenomonas ruminantium subsp. lactilytica (strain NBRC 103574 / TAM6421)</name>
    <dbReference type="NCBI Taxonomy" id="927704"/>
    <lineage>
        <taxon>Bacteria</taxon>
        <taxon>Bacillati</taxon>
        <taxon>Bacillota</taxon>
        <taxon>Negativicutes</taxon>
        <taxon>Selenomonadales</taxon>
        <taxon>Selenomonadaceae</taxon>
        <taxon>Selenomonas</taxon>
    </lineage>
</organism>
<proteinExistence type="inferred from homology"/>
<gene>
    <name evidence="4" type="ordered locus">SELR_19750</name>
</gene>
<dbReference type="GO" id="GO:0006465">
    <property type="term" value="P:signal peptide processing"/>
    <property type="evidence" value="ECO:0007669"/>
    <property type="project" value="TreeGrafter"/>
</dbReference>
<feature type="transmembrane region" description="Helical" evidence="2">
    <location>
        <begin position="118"/>
        <end position="138"/>
    </location>
</feature>
<dbReference type="PATRIC" id="fig|927704.6.peg.2049"/>
<dbReference type="Gene3D" id="1.20.120.1220">
    <property type="match status" value="1"/>
</dbReference>
<dbReference type="EMBL" id="AP012292">
    <property type="protein sequence ID" value="BAL83683.1"/>
    <property type="molecule type" value="Genomic_DNA"/>
</dbReference>
<reference evidence="4 5" key="1">
    <citation type="submission" date="2011-10" db="EMBL/GenBank/DDBJ databases">
        <title>Whole genome sequence of Selenomonas ruminantium subsp. lactilytica TAM6421.</title>
        <authorList>
            <person name="Oguchi A."/>
            <person name="Ankai A."/>
            <person name="Kaneko J."/>
            <person name="Yamada-Narita S."/>
            <person name="Fukui S."/>
            <person name="Takahashi M."/>
            <person name="Onodera T."/>
            <person name="Kojima S."/>
            <person name="Fushimi T."/>
            <person name="Abe N."/>
            <person name="Kamio Y."/>
            <person name="Yamazaki S."/>
            <person name="Fujita N."/>
        </authorList>
    </citation>
    <scope>NUCLEOTIDE SEQUENCE [LARGE SCALE GENOMIC DNA]</scope>
    <source>
        <strain evidence="5">NBRC 103574 / TAM6421</strain>
    </source>
</reference>
<dbReference type="PANTHER" id="PTHR30487">
    <property type="entry name" value="TYPE 4 PREPILIN-LIKE PROTEINS LEADER PEPTIDE-PROCESSING ENZYME"/>
    <property type="match status" value="1"/>
</dbReference>
<dbReference type="HOGENOM" id="CLU_057101_8_0_9"/>
<keyword evidence="2" id="KW-1133">Transmembrane helix</keyword>
<evidence type="ECO:0000256" key="1">
    <source>
        <dbReference type="ARBA" id="ARBA00005801"/>
    </source>
</evidence>
<evidence type="ECO:0000313" key="4">
    <source>
        <dbReference type="EMBL" id="BAL83683.1"/>
    </source>
</evidence>
<dbReference type="Pfam" id="PF01478">
    <property type="entry name" value="Peptidase_A24"/>
    <property type="match status" value="1"/>
</dbReference>
<dbReference type="GO" id="GO:0004190">
    <property type="term" value="F:aspartic-type endopeptidase activity"/>
    <property type="evidence" value="ECO:0007669"/>
    <property type="project" value="InterPro"/>
</dbReference>
<sequence length="209" mass="22696">MIKLLFAIAAAVIGAMTGSRWIERLYEKKPDILSFPHQTSAQNHQRRRFLPAVLGTLFAFYLLTTAATPLLAVLQLFYIYFLILFTFTDFEQQVIFDRMLIPFALLGLPATLLSGAGIVNHLLAALSGGLLFLLLAIITRGGIGGGDIKLIAALGLWLGVNSLSHVIAMGLIGGGIGALLLMLLKHKKRTDTFAYGPYFTIAALILLLL</sequence>
<keyword evidence="2" id="KW-0812">Transmembrane</keyword>
<dbReference type="InterPro" id="IPR000045">
    <property type="entry name" value="Prepilin_IV_endopep_pep"/>
</dbReference>
<keyword evidence="2" id="KW-0472">Membrane</keyword>
<dbReference type="OrthoDB" id="9789291at2"/>
<dbReference type="GO" id="GO:0005886">
    <property type="term" value="C:plasma membrane"/>
    <property type="evidence" value="ECO:0007669"/>
    <property type="project" value="TreeGrafter"/>
</dbReference>
<feature type="transmembrane region" description="Helical" evidence="2">
    <location>
        <begin position="95"/>
        <end position="112"/>
    </location>
</feature>
<dbReference type="eggNOG" id="COG1989">
    <property type="taxonomic scope" value="Bacteria"/>
</dbReference>
<dbReference type="InterPro" id="IPR050882">
    <property type="entry name" value="Prepilin_peptidase/N-MTase"/>
</dbReference>
<dbReference type="RefSeq" id="WP_014425114.1">
    <property type="nucleotide sequence ID" value="NC_017068.1"/>
</dbReference>
<evidence type="ECO:0000256" key="2">
    <source>
        <dbReference type="SAM" id="Phobius"/>
    </source>
</evidence>